<evidence type="ECO:0000313" key="9">
    <source>
        <dbReference type="EMBL" id="KAF2181051.1"/>
    </source>
</evidence>
<proteinExistence type="predicted"/>
<feature type="region of interest" description="Disordered" evidence="7">
    <location>
        <begin position="351"/>
        <end position="376"/>
    </location>
</feature>
<dbReference type="PANTHER" id="PTHR45815:SF3">
    <property type="entry name" value="PROTEIN DISULFIDE-ISOMERASE A6"/>
    <property type="match status" value="1"/>
</dbReference>
<dbReference type="EMBL" id="ML994654">
    <property type="protein sequence ID" value="KAF2181051.1"/>
    <property type="molecule type" value="Genomic_DNA"/>
</dbReference>
<feature type="domain" description="Thioredoxin" evidence="8">
    <location>
        <begin position="1"/>
        <end position="109"/>
    </location>
</feature>
<dbReference type="GO" id="GO:0005788">
    <property type="term" value="C:endoplasmic reticulum lumen"/>
    <property type="evidence" value="ECO:0007669"/>
    <property type="project" value="UniProtKB-SubCell"/>
</dbReference>
<dbReference type="PROSITE" id="PS51352">
    <property type="entry name" value="THIOREDOXIN_2"/>
    <property type="match status" value="1"/>
</dbReference>
<dbReference type="GO" id="GO:0015035">
    <property type="term" value="F:protein-disulfide reductase activity"/>
    <property type="evidence" value="ECO:0007669"/>
    <property type="project" value="TreeGrafter"/>
</dbReference>
<dbReference type="SUPFAM" id="SSF52833">
    <property type="entry name" value="Thioredoxin-like"/>
    <property type="match status" value="1"/>
</dbReference>
<evidence type="ECO:0000256" key="7">
    <source>
        <dbReference type="SAM" id="MobiDB-lite"/>
    </source>
</evidence>
<evidence type="ECO:0000256" key="1">
    <source>
        <dbReference type="ARBA" id="ARBA00001182"/>
    </source>
</evidence>
<protein>
    <recommendedName>
        <fullName evidence="3">protein disulfide-isomerase</fullName>
        <ecNumber evidence="3">5.3.4.1</ecNumber>
    </recommendedName>
</protein>
<dbReference type="PANTHER" id="PTHR45815">
    <property type="entry name" value="PROTEIN DISULFIDE-ISOMERASE A6"/>
    <property type="match status" value="1"/>
</dbReference>
<gene>
    <name evidence="9" type="ORF">K469DRAFT_740863</name>
</gene>
<evidence type="ECO:0000256" key="4">
    <source>
        <dbReference type="ARBA" id="ARBA00023157"/>
    </source>
</evidence>
<dbReference type="Gene3D" id="3.40.30.10">
    <property type="entry name" value="Glutaredoxin"/>
    <property type="match status" value="1"/>
</dbReference>
<dbReference type="InterPro" id="IPR036249">
    <property type="entry name" value="Thioredoxin-like_sf"/>
</dbReference>
<evidence type="ECO:0000256" key="2">
    <source>
        <dbReference type="ARBA" id="ARBA00004319"/>
    </source>
</evidence>
<feature type="region of interest" description="Disordered" evidence="7">
    <location>
        <begin position="183"/>
        <end position="207"/>
    </location>
</feature>
<dbReference type="PRINTS" id="PR00421">
    <property type="entry name" value="THIOREDOXIN"/>
</dbReference>
<keyword evidence="10" id="KW-1185">Reference proteome</keyword>
<evidence type="ECO:0000259" key="8">
    <source>
        <dbReference type="PROSITE" id="PS51352"/>
    </source>
</evidence>
<evidence type="ECO:0000256" key="3">
    <source>
        <dbReference type="ARBA" id="ARBA00012723"/>
    </source>
</evidence>
<dbReference type="OrthoDB" id="10264505at2759"/>
<dbReference type="EC" id="5.3.4.1" evidence="3"/>
<comment type="catalytic activity">
    <reaction evidence="1">
        <text>Catalyzes the rearrangement of -S-S- bonds in proteins.</text>
        <dbReference type="EC" id="5.3.4.1"/>
    </reaction>
</comment>
<evidence type="ECO:0000256" key="6">
    <source>
        <dbReference type="ARBA" id="ARBA00023284"/>
    </source>
</evidence>
<accession>A0A6A6DNH5</accession>
<sequence>MHKESIRLLPRVITILVTAWFYAPWCGHCQNLKPAYEAAAKSLAGIAKVAAVNCDDKINKPFCGKMGVQGFPTLKIVRPGKKLGKPTIEDYQGPRQAKGIVEAVKDMIPNNVVRVTDKTLDEWLQEKNETAKVILFSDKGLTSTTLQAMSKAKKDNRNASKSSSKFSKASAFHKYADASSAAASAKDEVVEGPVKQTESPDLNLKDEDTSEPIIIPEEETKPTIPLLAEPSELQASSLNAKSKTCIAAASALSSLGSIHKKHDAPSNPLSSCLLAELKLGSDNEVHLIATNAKREWWKKYSRQGFSPMEVEQCVYAIRMGEGKREKLPDSLLGEEGSTEVKEEKVEEQVPFKIEIEEIPDEEEKSRKLITSTESSD</sequence>
<dbReference type="GO" id="GO:0034976">
    <property type="term" value="P:response to endoplasmic reticulum stress"/>
    <property type="evidence" value="ECO:0007669"/>
    <property type="project" value="TreeGrafter"/>
</dbReference>
<name>A0A6A6DNH5_9PEZI</name>
<keyword evidence="5" id="KW-0413">Isomerase</keyword>
<evidence type="ECO:0000256" key="5">
    <source>
        <dbReference type="ARBA" id="ARBA00023235"/>
    </source>
</evidence>
<reference evidence="9" key="1">
    <citation type="journal article" date="2020" name="Stud. Mycol.">
        <title>101 Dothideomycetes genomes: a test case for predicting lifestyles and emergence of pathogens.</title>
        <authorList>
            <person name="Haridas S."/>
            <person name="Albert R."/>
            <person name="Binder M."/>
            <person name="Bloem J."/>
            <person name="Labutti K."/>
            <person name="Salamov A."/>
            <person name="Andreopoulos B."/>
            <person name="Baker S."/>
            <person name="Barry K."/>
            <person name="Bills G."/>
            <person name="Bluhm B."/>
            <person name="Cannon C."/>
            <person name="Castanera R."/>
            <person name="Culley D."/>
            <person name="Daum C."/>
            <person name="Ezra D."/>
            <person name="Gonzalez J."/>
            <person name="Henrissat B."/>
            <person name="Kuo A."/>
            <person name="Liang C."/>
            <person name="Lipzen A."/>
            <person name="Lutzoni F."/>
            <person name="Magnuson J."/>
            <person name="Mondo S."/>
            <person name="Nolan M."/>
            <person name="Ohm R."/>
            <person name="Pangilinan J."/>
            <person name="Park H.-J."/>
            <person name="Ramirez L."/>
            <person name="Alfaro M."/>
            <person name="Sun H."/>
            <person name="Tritt A."/>
            <person name="Yoshinaga Y."/>
            <person name="Zwiers L.-H."/>
            <person name="Turgeon B."/>
            <person name="Goodwin S."/>
            <person name="Spatafora J."/>
            <person name="Crous P."/>
            <person name="Grigoriev I."/>
        </authorList>
    </citation>
    <scope>NUCLEOTIDE SEQUENCE</scope>
    <source>
        <strain evidence="9">CBS 207.26</strain>
    </source>
</reference>
<comment type="subcellular location">
    <subcellularLocation>
        <location evidence="2">Endoplasmic reticulum lumen</location>
    </subcellularLocation>
</comment>
<keyword evidence="6" id="KW-0676">Redox-active center</keyword>
<dbReference type="InterPro" id="IPR013766">
    <property type="entry name" value="Thioredoxin_domain"/>
</dbReference>
<evidence type="ECO:0000313" key="10">
    <source>
        <dbReference type="Proteomes" id="UP000800200"/>
    </source>
</evidence>
<dbReference type="InterPro" id="IPR057305">
    <property type="entry name" value="Thioredox_PDIA6_C"/>
</dbReference>
<dbReference type="AlphaFoldDB" id="A0A6A6DNH5"/>
<keyword evidence="4" id="KW-1015">Disulfide bond</keyword>
<feature type="region of interest" description="Disordered" evidence="7">
    <location>
        <begin position="327"/>
        <end position="346"/>
    </location>
</feature>
<dbReference type="Pfam" id="PF00085">
    <property type="entry name" value="Thioredoxin"/>
    <property type="match status" value="1"/>
</dbReference>
<dbReference type="Proteomes" id="UP000800200">
    <property type="component" value="Unassembled WGS sequence"/>
</dbReference>
<dbReference type="Pfam" id="PF24541">
    <property type="entry name" value="Thioredox_PDIA6_C"/>
    <property type="match status" value="1"/>
</dbReference>
<organism evidence="9 10">
    <name type="scientific">Zopfia rhizophila CBS 207.26</name>
    <dbReference type="NCBI Taxonomy" id="1314779"/>
    <lineage>
        <taxon>Eukaryota</taxon>
        <taxon>Fungi</taxon>
        <taxon>Dikarya</taxon>
        <taxon>Ascomycota</taxon>
        <taxon>Pezizomycotina</taxon>
        <taxon>Dothideomycetes</taxon>
        <taxon>Dothideomycetes incertae sedis</taxon>
        <taxon>Zopfiaceae</taxon>
        <taxon>Zopfia</taxon>
    </lineage>
</organism>
<dbReference type="GO" id="GO:0003756">
    <property type="term" value="F:protein disulfide isomerase activity"/>
    <property type="evidence" value="ECO:0007669"/>
    <property type="project" value="UniProtKB-EC"/>
</dbReference>